<feature type="signal peptide" evidence="2">
    <location>
        <begin position="1"/>
        <end position="19"/>
    </location>
</feature>
<keyword evidence="2" id="KW-0732">Signal</keyword>
<evidence type="ECO:0000313" key="4">
    <source>
        <dbReference type="Proteomes" id="UP001156694"/>
    </source>
</evidence>
<feature type="chain" id="PRO_5046575921" evidence="2">
    <location>
        <begin position="20"/>
        <end position="590"/>
    </location>
</feature>
<name>A0ABQ5VVJ1_9RHOB</name>
<dbReference type="RefSeq" id="WP_284377533.1">
    <property type="nucleotide sequence ID" value="NZ_BSNN01000004.1"/>
</dbReference>
<feature type="coiled-coil region" evidence="1">
    <location>
        <begin position="322"/>
        <end position="349"/>
    </location>
</feature>
<organism evidence="3 4">
    <name type="scientific">Amylibacter marinus</name>
    <dbReference type="NCBI Taxonomy" id="1475483"/>
    <lineage>
        <taxon>Bacteria</taxon>
        <taxon>Pseudomonadati</taxon>
        <taxon>Pseudomonadota</taxon>
        <taxon>Alphaproteobacteria</taxon>
        <taxon>Rhodobacterales</taxon>
        <taxon>Paracoccaceae</taxon>
        <taxon>Amylibacter</taxon>
    </lineage>
</organism>
<keyword evidence="1" id="KW-0175">Coiled coil</keyword>
<reference evidence="4" key="1">
    <citation type="journal article" date="2019" name="Int. J. Syst. Evol. Microbiol.">
        <title>The Global Catalogue of Microorganisms (GCM) 10K type strain sequencing project: providing services to taxonomists for standard genome sequencing and annotation.</title>
        <authorList>
            <consortium name="The Broad Institute Genomics Platform"/>
            <consortium name="The Broad Institute Genome Sequencing Center for Infectious Disease"/>
            <person name="Wu L."/>
            <person name="Ma J."/>
        </authorList>
    </citation>
    <scope>NUCLEOTIDE SEQUENCE [LARGE SCALE GENOMIC DNA]</scope>
    <source>
        <strain evidence="4">NBRC 110140</strain>
    </source>
</reference>
<dbReference type="EMBL" id="BSNN01000004">
    <property type="protein sequence ID" value="GLQ35283.1"/>
    <property type="molecule type" value="Genomic_DNA"/>
</dbReference>
<comment type="caution">
    <text evidence="3">The sequence shown here is derived from an EMBL/GenBank/DDBJ whole genome shotgun (WGS) entry which is preliminary data.</text>
</comment>
<sequence>MKNLTKALMVLILPIVALPNTVSGQSAQQQGISNTTQILDTSVLFAIGAREAEQAIRGSFGWPTFQEGFVDKVYFRFDPDGYARFSSSPRLDEDVFEVICAESSTACLAKKESIEIGLTSAGQIQIRLPGITPEDSFFLTDRKSELPVPPTILEPLDARLETLLASSADLIVKRQVETVQTISLSGFSAVVTYLRWVAQGQNSRVFPRGWPVPAQGLQQTAGGLTQPDLWNSPNTGPQQAVTTFSQQTNAGQQQVNAQFQQIPYGQNPQFGVQGAAFQQPSFAATSNINGFQVQNPIQAQGAFAQNTGLPVPSASGLNASAIDPVQEQILALQTQLANLQSQNNAADLATAQSGAIAEQTTDDFGQSFAEQAQGRSLPIPSGFSAADKLVPIPENTVSNAQALGSGGQFSQAAQPMSAVSTHEVLEMQKRIYVLETALQDLRHEYQTELSSLRWMMTRTAQNSGGLAPSKNTLPSMAVTPTALPQPVAEVEMSPLEKLLLERLGRPEVTPSDNVVSVDSSLPSAKTDPQTDLVSQLLQELQGGTADVQPIAEPVAVETTVKPIPDEEPEFVTLSDYINEVLKSESQKNAQ</sequence>
<evidence type="ECO:0000313" key="3">
    <source>
        <dbReference type="EMBL" id="GLQ35283.1"/>
    </source>
</evidence>
<keyword evidence="4" id="KW-1185">Reference proteome</keyword>
<gene>
    <name evidence="3" type="ORF">GCM10007939_15660</name>
</gene>
<accession>A0ABQ5VVJ1</accession>
<evidence type="ECO:0000256" key="2">
    <source>
        <dbReference type="SAM" id="SignalP"/>
    </source>
</evidence>
<protein>
    <submittedName>
        <fullName evidence="3">Uncharacterized protein</fullName>
    </submittedName>
</protein>
<dbReference type="Proteomes" id="UP001156694">
    <property type="component" value="Unassembled WGS sequence"/>
</dbReference>
<proteinExistence type="predicted"/>
<evidence type="ECO:0000256" key="1">
    <source>
        <dbReference type="SAM" id="Coils"/>
    </source>
</evidence>